<keyword evidence="8" id="KW-0902">Two-component regulatory system</keyword>
<dbReference type="GO" id="GO:0000155">
    <property type="term" value="F:phosphorelay sensor kinase activity"/>
    <property type="evidence" value="ECO:0007669"/>
    <property type="project" value="InterPro"/>
</dbReference>
<keyword evidence="5" id="KW-0547">Nucleotide-binding</keyword>
<feature type="domain" description="Histidine kinase" evidence="10">
    <location>
        <begin position="260"/>
        <end position="470"/>
    </location>
</feature>
<dbReference type="Gene3D" id="3.40.50.2300">
    <property type="match status" value="2"/>
</dbReference>
<evidence type="ECO:0000256" key="5">
    <source>
        <dbReference type="ARBA" id="ARBA00022741"/>
    </source>
</evidence>
<dbReference type="SMART" id="SM00388">
    <property type="entry name" value="HisKA"/>
    <property type="match status" value="1"/>
</dbReference>
<evidence type="ECO:0000259" key="10">
    <source>
        <dbReference type="PROSITE" id="PS50109"/>
    </source>
</evidence>
<dbReference type="EC" id="2.7.13.3" evidence="2"/>
<dbReference type="Gene3D" id="3.30.565.10">
    <property type="entry name" value="Histidine kinase-like ATPase, C-terminal domain"/>
    <property type="match status" value="1"/>
</dbReference>
<evidence type="ECO:0000256" key="8">
    <source>
        <dbReference type="ARBA" id="ARBA00023012"/>
    </source>
</evidence>
<dbReference type="PANTHER" id="PTHR43065">
    <property type="entry name" value="SENSOR HISTIDINE KINASE"/>
    <property type="match status" value="1"/>
</dbReference>
<feature type="domain" description="Response regulatory" evidence="11">
    <location>
        <begin position="3"/>
        <end position="117"/>
    </location>
</feature>
<gene>
    <name evidence="12" type="ORF">SPIRO4BDMA_70161</name>
</gene>
<dbReference type="CDD" id="cd00082">
    <property type="entry name" value="HisKA"/>
    <property type="match status" value="1"/>
</dbReference>
<feature type="domain" description="Response regulatory" evidence="11">
    <location>
        <begin position="501"/>
        <end position="611"/>
    </location>
</feature>
<dbReference type="PROSITE" id="PS50110">
    <property type="entry name" value="RESPONSE_REGULATORY"/>
    <property type="match status" value="2"/>
</dbReference>
<evidence type="ECO:0000313" key="12">
    <source>
        <dbReference type="EMBL" id="SLM19739.1"/>
    </source>
</evidence>
<dbReference type="InterPro" id="IPR003594">
    <property type="entry name" value="HATPase_dom"/>
</dbReference>
<organism evidence="12">
    <name type="scientific">uncultured spirochete</name>
    <dbReference type="NCBI Taxonomy" id="156406"/>
    <lineage>
        <taxon>Bacteria</taxon>
        <taxon>Pseudomonadati</taxon>
        <taxon>Spirochaetota</taxon>
        <taxon>Spirochaetia</taxon>
        <taxon>Spirochaetales</taxon>
        <taxon>environmental samples</taxon>
    </lineage>
</organism>
<evidence type="ECO:0000256" key="6">
    <source>
        <dbReference type="ARBA" id="ARBA00022777"/>
    </source>
</evidence>
<dbReference type="Pfam" id="PF02518">
    <property type="entry name" value="HATPase_c"/>
    <property type="match status" value="1"/>
</dbReference>
<dbReference type="InterPro" id="IPR003661">
    <property type="entry name" value="HisK_dim/P_dom"/>
</dbReference>
<evidence type="ECO:0000256" key="1">
    <source>
        <dbReference type="ARBA" id="ARBA00000085"/>
    </source>
</evidence>
<name>A0A3P3XUK2_9SPIR</name>
<dbReference type="InterPro" id="IPR035965">
    <property type="entry name" value="PAS-like_dom_sf"/>
</dbReference>
<dbReference type="SMART" id="SM00387">
    <property type="entry name" value="HATPase_c"/>
    <property type="match status" value="1"/>
</dbReference>
<feature type="modified residue" description="4-aspartylphosphate" evidence="9">
    <location>
        <position position="550"/>
    </location>
</feature>
<evidence type="ECO:0000256" key="3">
    <source>
        <dbReference type="ARBA" id="ARBA00022553"/>
    </source>
</evidence>
<keyword evidence="7" id="KW-0067">ATP-binding</keyword>
<comment type="catalytic activity">
    <reaction evidence="1">
        <text>ATP + protein L-histidine = ADP + protein N-phospho-L-histidine.</text>
        <dbReference type="EC" id="2.7.13.3"/>
    </reaction>
</comment>
<feature type="modified residue" description="4-aspartylphosphate" evidence="9">
    <location>
        <position position="53"/>
    </location>
</feature>
<dbReference type="EMBL" id="FWDO01000007">
    <property type="protein sequence ID" value="SLM19739.1"/>
    <property type="molecule type" value="Genomic_DNA"/>
</dbReference>
<accession>A0A3P3XUK2</accession>
<dbReference type="InterPro" id="IPR004358">
    <property type="entry name" value="Sig_transdc_His_kin-like_C"/>
</dbReference>
<evidence type="ECO:0000256" key="2">
    <source>
        <dbReference type="ARBA" id="ARBA00012438"/>
    </source>
</evidence>
<dbReference type="InterPro" id="IPR036097">
    <property type="entry name" value="HisK_dim/P_sf"/>
</dbReference>
<dbReference type="InterPro" id="IPR001789">
    <property type="entry name" value="Sig_transdc_resp-reg_receiver"/>
</dbReference>
<dbReference type="InterPro" id="IPR011006">
    <property type="entry name" value="CheY-like_superfamily"/>
</dbReference>
<evidence type="ECO:0000256" key="7">
    <source>
        <dbReference type="ARBA" id="ARBA00022840"/>
    </source>
</evidence>
<keyword evidence="3 9" id="KW-0597">Phosphoprotein</keyword>
<evidence type="ECO:0000256" key="4">
    <source>
        <dbReference type="ARBA" id="ARBA00022679"/>
    </source>
</evidence>
<keyword evidence="4" id="KW-0808">Transferase</keyword>
<dbReference type="SUPFAM" id="SSF47384">
    <property type="entry name" value="Homodimeric domain of signal transducing histidine kinase"/>
    <property type="match status" value="1"/>
</dbReference>
<keyword evidence="6 12" id="KW-0418">Kinase</keyword>
<reference evidence="12" key="1">
    <citation type="submission" date="2017-02" db="EMBL/GenBank/DDBJ databases">
        <authorList>
            <person name="Regsiter A."/>
            <person name="William W."/>
        </authorList>
    </citation>
    <scope>NUCLEOTIDE SEQUENCE</scope>
    <source>
        <strain evidence="12">BdmA 4</strain>
    </source>
</reference>
<dbReference type="SUPFAM" id="SSF55785">
    <property type="entry name" value="PYP-like sensor domain (PAS domain)"/>
    <property type="match status" value="1"/>
</dbReference>
<dbReference type="InterPro" id="IPR005467">
    <property type="entry name" value="His_kinase_dom"/>
</dbReference>
<dbReference type="CDD" id="cd00156">
    <property type="entry name" value="REC"/>
    <property type="match status" value="1"/>
</dbReference>
<dbReference type="PANTHER" id="PTHR43065:SF46">
    <property type="entry name" value="C4-DICARBOXYLATE TRANSPORT SENSOR PROTEIN DCTB"/>
    <property type="match status" value="1"/>
</dbReference>
<protein>
    <recommendedName>
        <fullName evidence="2">histidine kinase</fullName>
        <ecNumber evidence="2">2.7.13.3</ecNumber>
    </recommendedName>
</protein>
<dbReference type="PRINTS" id="PR00344">
    <property type="entry name" value="BCTRLSENSOR"/>
</dbReference>
<proteinExistence type="predicted"/>
<dbReference type="InterPro" id="IPR036890">
    <property type="entry name" value="HATPase_C_sf"/>
</dbReference>
<evidence type="ECO:0000259" key="11">
    <source>
        <dbReference type="PROSITE" id="PS50110"/>
    </source>
</evidence>
<dbReference type="SUPFAM" id="SSF55874">
    <property type="entry name" value="ATPase domain of HSP90 chaperone/DNA topoisomerase II/histidine kinase"/>
    <property type="match status" value="1"/>
</dbReference>
<dbReference type="Pfam" id="PF00512">
    <property type="entry name" value="HisKA"/>
    <property type="match status" value="1"/>
</dbReference>
<dbReference type="GO" id="GO:0005524">
    <property type="term" value="F:ATP binding"/>
    <property type="evidence" value="ECO:0007669"/>
    <property type="project" value="UniProtKB-KW"/>
</dbReference>
<dbReference type="Pfam" id="PF00072">
    <property type="entry name" value="Response_reg"/>
    <property type="match status" value="1"/>
</dbReference>
<dbReference type="SUPFAM" id="SSF52172">
    <property type="entry name" value="CheY-like"/>
    <property type="match status" value="2"/>
</dbReference>
<dbReference type="PROSITE" id="PS50109">
    <property type="entry name" value="HIS_KIN"/>
    <property type="match status" value="1"/>
</dbReference>
<dbReference type="Gene3D" id="1.10.287.130">
    <property type="match status" value="1"/>
</dbReference>
<dbReference type="AlphaFoldDB" id="A0A3P3XUK2"/>
<dbReference type="SMART" id="SM00448">
    <property type="entry name" value="REC"/>
    <property type="match status" value="2"/>
</dbReference>
<sequence length="611" mass="69046">MPRIAVLEPDSIIALDIAKSIERERLAEVNLFYEVEEILGNQRKLDYELFIVDIGDNQQSKIDAAIKIHRDAGIYCLVISDHSISASLTKLREAEPLGILVKPFSSRELVANVETALYRASMEKRLRDSERRYRNLFAYSLSARCVADPSGSIIERNKAFEASFPATEKIENIKDMFLEEEEWPKILDSLQRDHVFQKELLTHDFGQGQRDVICNFSFFQEELNKINILCEFIDITESKRLREELSQSQKLEAIGRLASGIAHDLNNFLTSIMGFLEMVKMEIPEDNAALEDIHGIEKVIQKTSVLTRQLLGFSRPKSYSPTTVDLRETLNDSRKILKRLIPERILFSFSVPDEPVFANVDASHIEQILLNLVVNARDALEKTENPRISIQLDLQEDYALIKVKDNGTGIDSRHISKIFEPFFTTKEDDKGTGLGLSIVKSLTEMNGGQVRVESELGKGTIFSIWIPNLQRTGSFPDTAEQKEPSSTILDDGCSEILRNKHILIVDDDESILESCKRILERVGADVETCINAGESILLAERTEFDLLIADIVLPGIYGTELWARLQKDNRIGACIFMTGYESLQADLSPDTPLLYKPFDARTLVEACAKIV</sequence>
<evidence type="ECO:0000256" key="9">
    <source>
        <dbReference type="PROSITE-ProRule" id="PRU00169"/>
    </source>
</evidence>
<dbReference type="Gene3D" id="3.30.450.20">
    <property type="entry name" value="PAS domain"/>
    <property type="match status" value="1"/>
</dbReference>